<keyword evidence="3" id="KW-0012">Acyltransferase</keyword>
<sequence length="365" mass="39652">MAKALVPFYPLAGRLSFEGKSRPEIDCNAEGALFVVAQPELTIDDFSDLKPSPELRRLFVPHIESRSIVLVVQVTFLRCGGVALGTAMHHAAIDGLSAFHFFQTWSALCRDDTTAVVEPPCHDRILLHARSPPTVHPDASSLLSLKLNLHAPTAPISTSTKIFPISEDQLSFLKQICGGATTFSAVSALVWQVACVARQLPLDAQTRVSFSVNIRRRMSPPLPDRYFGNALVGTFASAAVKDIVSGTLAAVAARIKGAVNRLDDELLHSAIDYNEMAGMSELPAKGILPDTELRMISWLGMPVYDADFGWGKPLLMSRAESPCGGLVHLMNGRPGDNNMGAVRVLVCMEAINIEEFERLLYAKFA</sequence>
<dbReference type="Pfam" id="PF02458">
    <property type="entry name" value="Transferase"/>
    <property type="match status" value="1"/>
</dbReference>
<name>A0A6G1DY02_9ORYZ</name>
<proteinExistence type="inferred from homology"/>
<dbReference type="Proteomes" id="UP000479710">
    <property type="component" value="Unassembled WGS sequence"/>
</dbReference>
<evidence type="ECO:0000256" key="1">
    <source>
        <dbReference type="ARBA" id="ARBA00009861"/>
    </source>
</evidence>
<dbReference type="AlphaFoldDB" id="A0A6G1DY02"/>
<keyword evidence="2" id="KW-0808">Transferase</keyword>
<protein>
    <submittedName>
        <fullName evidence="4">Uncharacterized protein</fullName>
    </submittedName>
</protein>
<keyword evidence="5" id="KW-1185">Reference proteome</keyword>
<dbReference type="PANTHER" id="PTHR31642">
    <property type="entry name" value="TRICHOTHECENE 3-O-ACETYLTRANSFERASE"/>
    <property type="match status" value="1"/>
</dbReference>
<comment type="similarity">
    <text evidence="1">Belongs to the plant acyltransferase family.</text>
</comment>
<comment type="caution">
    <text evidence="4">The sequence shown here is derived from an EMBL/GenBank/DDBJ whole genome shotgun (WGS) entry which is preliminary data.</text>
</comment>
<dbReference type="Gene3D" id="3.30.559.10">
    <property type="entry name" value="Chloramphenicol acetyltransferase-like domain"/>
    <property type="match status" value="2"/>
</dbReference>
<organism evidence="4 5">
    <name type="scientific">Oryza meyeriana var. granulata</name>
    <dbReference type="NCBI Taxonomy" id="110450"/>
    <lineage>
        <taxon>Eukaryota</taxon>
        <taxon>Viridiplantae</taxon>
        <taxon>Streptophyta</taxon>
        <taxon>Embryophyta</taxon>
        <taxon>Tracheophyta</taxon>
        <taxon>Spermatophyta</taxon>
        <taxon>Magnoliopsida</taxon>
        <taxon>Liliopsida</taxon>
        <taxon>Poales</taxon>
        <taxon>Poaceae</taxon>
        <taxon>BOP clade</taxon>
        <taxon>Oryzoideae</taxon>
        <taxon>Oryzeae</taxon>
        <taxon>Oryzinae</taxon>
        <taxon>Oryza</taxon>
        <taxon>Oryza meyeriana</taxon>
    </lineage>
</organism>
<dbReference type="OrthoDB" id="610638at2759"/>
<dbReference type="EMBL" id="SPHZ02000005">
    <property type="protein sequence ID" value="KAF0917266.1"/>
    <property type="molecule type" value="Genomic_DNA"/>
</dbReference>
<evidence type="ECO:0000313" key="5">
    <source>
        <dbReference type="Proteomes" id="UP000479710"/>
    </source>
</evidence>
<dbReference type="InterPro" id="IPR023213">
    <property type="entry name" value="CAT-like_dom_sf"/>
</dbReference>
<evidence type="ECO:0000256" key="2">
    <source>
        <dbReference type="ARBA" id="ARBA00022679"/>
    </source>
</evidence>
<gene>
    <name evidence="4" type="ORF">E2562_017445</name>
</gene>
<evidence type="ECO:0000256" key="3">
    <source>
        <dbReference type="ARBA" id="ARBA00023315"/>
    </source>
</evidence>
<evidence type="ECO:0000313" key="4">
    <source>
        <dbReference type="EMBL" id="KAF0917266.1"/>
    </source>
</evidence>
<dbReference type="InterPro" id="IPR050317">
    <property type="entry name" value="Plant_Fungal_Acyltransferase"/>
</dbReference>
<dbReference type="PANTHER" id="PTHR31642:SF16">
    <property type="entry name" value="OS08G0543400 PROTEIN"/>
    <property type="match status" value="1"/>
</dbReference>
<reference evidence="4 5" key="1">
    <citation type="submission" date="2019-11" db="EMBL/GenBank/DDBJ databases">
        <title>Whole genome sequence of Oryza granulata.</title>
        <authorList>
            <person name="Li W."/>
        </authorList>
    </citation>
    <scope>NUCLEOTIDE SEQUENCE [LARGE SCALE GENOMIC DNA]</scope>
    <source>
        <strain evidence="5">cv. Menghai</strain>
        <tissue evidence="4">Leaf</tissue>
    </source>
</reference>
<dbReference type="GO" id="GO:0050734">
    <property type="term" value="F:hydroxycinnamoyltransferase activity"/>
    <property type="evidence" value="ECO:0007669"/>
    <property type="project" value="UniProtKB-ARBA"/>
</dbReference>
<accession>A0A6G1DY02</accession>